<feature type="region of interest" description="Disordered" evidence="2">
    <location>
        <begin position="258"/>
        <end position="280"/>
    </location>
</feature>
<protein>
    <submittedName>
        <fullName evidence="3">NAD(P)-dependent dehydrogenase (Short-subunit alcohol dehydrogenase family)</fullName>
    </submittedName>
</protein>
<dbReference type="PRINTS" id="PR00081">
    <property type="entry name" value="GDHRDH"/>
</dbReference>
<dbReference type="GO" id="GO:0016616">
    <property type="term" value="F:oxidoreductase activity, acting on the CH-OH group of donors, NAD or NADP as acceptor"/>
    <property type="evidence" value="ECO:0007669"/>
    <property type="project" value="TreeGrafter"/>
</dbReference>
<evidence type="ECO:0000313" key="3">
    <source>
        <dbReference type="EMBL" id="MDR7303994.1"/>
    </source>
</evidence>
<comment type="similarity">
    <text evidence="1">Belongs to the short-chain dehydrogenases/reductases (SDR) family.</text>
</comment>
<dbReference type="Gene3D" id="3.40.50.720">
    <property type="entry name" value="NAD(P)-binding Rossmann-like Domain"/>
    <property type="match status" value="1"/>
</dbReference>
<dbReference type="Pfam" id="PF00106">
    <property type="entry name" value="adh_short"/>
    <property type="match status" value="1"/>
</dbReference>
<name>A0AAE3ZI20_9ACTN</name>
<dbReference type="RefSeq" id="WP_310276994.1">
    <property type="nucleotide sequence ID" value="NZ_JAVDXW010000001.1"/>
</dbReference>
<dbReference type="InterPro" id="IPR036291">
    <property type="entry name" value="NAD(P)-bd_dom_sf"/>
</dbReference>
<dbReference type="Proteomes" id="UP001180845">
    <property type="component" value="Unassembled WGS sequence"/>
</dbReference>
<proteinExistence type="inferred from homology"/>
<evidence type="ECO:0000256" key="2">
    <source>
        <dbReference type="SAM" id="MobiDB-lite"/>
    </source>
</evidence>
<evidence type="ECO:0000256" key="1">
    <source>
        <dbReference type="ARBA" id="ARBA00006484"/>
    </source>
</evidence>
<accession>A0AAE3ZI20</accession>
<sequence>MTIDKNLPMVVTGAASGIGAATCRLLTESGHRLIGVDRTVATSFPGTFIQADLATPEGARTAAARVHDAAPEGISGLANIAGVPGTAPWRTVLGVNVVGLREITRTLMPLITESGVIINLSSVVADGWQRNIDALRQFALADDPEAALDTIASGEEAIDDSYRFSKECVRLLTEHFAAEGLPRRIRVNSVSPGPVATPILDDFKRDHGADKVEGAGELLGRFGESEDIARVLVFLTRDEARWVNGTDLRVDGGLTAYRNTRTNPATEPSTDGNQGVALQQ</sequence>
<organism evidence="3 4">
    <name type="scientific">Haloactinomyces albus</name>
    <dbReference type="NCBI Taxonomy" id="1352928"/>
    <lineage>
        <taxon>Bacteria</taxon>
        <taxon>Bacillati</taxon>
        <taxon>Actinomycetota</taxon>
        <taxon>Actinomycetes</taxon>
        <taxon>Actinopolysporales</taxon>
        <taxon>Actinopolysporaceae</taxon>
        <taxon>Haloactinomyces</taxon>
    </lineage>
</organism>
<comment type="caution">
    <text evidence="3">The sequence shown here is derived from an EMBL/GenBank/DDBJ whole genome shotgun (WGS) entry which is preliminary data.</text>
</comment>
<evidence type="ECO:0000313" key="4">
    <source>
        <dbReference type="Proteomes" id="UP001180845"/>
    </source>
</evidence>
<keyword evidence="4" id="KW-1185">Reference proteome</keyword>
<dbReference type="SUPFAM" id="SSF51735">
    <property type="entry name" value="NAD(P)-binding Rossmann-fold domains"/>
    <property type="match status" value="1"/>
</dbReference>
<dbReference type="EMBL" id="JAVDXW010000001">
    <property type="protein sequence ID" value="MDR7303994.1"/>
    <property type="molecule type" value="Genomic_DNA"/>
</dbReference>
<dbReference type="AlphaFoldDB" id="A0AAE3ZI20"/>
<dbReference type="PANTHER" id="PTHR42760">
    <property type="entry name" value="SHORT-CHAIN DEHYDROGENASES/REDUCTASES FAMILY MEMBER"/>
    <property type="match status" value="1"/>
</dbReference>
<dbReference type="InterPro" id="IPR002347">
    <property type="entry name" value="SDR_fam"/>
</dbReference>
<dbReference type="Pfam" id="PF13561">
    <property type="entry name" value="adh_short_C2"/>
    <property type="match status" value="1"/>
</dbReference>
<reference evidence="3" key="1">
    <citation type="submission" date="2023-07" db="EMBL/GenBank/DDBJ databases">
        <title>Sequencing the genomes of 1000 actinobacteria strains.</title>
        <authorList>
            <person name="Klenk H.-P."/>
        </authorList>
    </citation>
    <scope>NUCLEOTIDE SEQUENCE</scope>
    <source>
        <strain evidence="3">DSM 45977</strain>
    </source>
</reference>
<gene>
    <name evidence="3" type="ORF">JOF55_004175</name>
</gene>